<protein>
    <submittedName>
        <fullName evidence="7">Uncharacterized protein</fullName>
    </submittedName>
</protein>
<evidence type="ECO:0000256" key="4">
    <source>
        <dbReference type="ARBA" id="ARBA00022989"/>
    </source>
</evidence>
<keyword evidence="4 6" id="KW-1133">Transmembrane helix</keyword>
<keyword evidence="8" id="KW-1185">Reference proteome</keyword>
<feature type="transmembrane region" description="Helical" evidence="6">
    <location>
        <begin position="6"/>
        <end position="29"/>
    </location>
</feature>
<evidence type="ECO:0000313" key="7">
    <source>
        <dbReference type="EMBL" id="PPQ67753.1"/>
    </source>
</evidence>
<evidence type="ECO:0000256" key="5">
    <source>
        <dbReference type="ARBA" id="ARBA00023136"/>
    </source>
</evidence>
<dbReference type="InterPro" id="IPR000612">
    <property type="entry name" value="PMP3"/>
</dbReference>
<feature type="transmembrane region" description="Helical" evidence="6">
    <location>
        <begin position="41"/>
        <end position="59"/>
    </location>
</feature>
<keyword evidence="3 6" id="KW-0812">Transmembrane</keyword>
<sequence length="67" mass="7401">MGSDVFLYILALEGAAGVVSPTHLGIAYADRRDSVDFWINILLDFLGWIPGVIHAWYIISHTEGVAR</sequence>
<comment type="similarity">
    <text evidence="2">Belongs to the UPF0057 (PMP3) family.</text>
</comment>
<keyword evidence="5 6" id="KW-0472">Membrane</keyword>
<evidence type="ECO:0000256" key="3">
    <source>
        <dbReference type="ARBA" id="ARBA00022692"/>
    </source>
</evidence>
<reference evidence="7 8" key="1">
    <citation type="journal article" date="2018" name="Evol. Lett.">
        <title>Horizontal gene cluster transfer increased hallucinogenic mushroom diversity.</title>
        <authorList>
            <person name="Reynolds H.T."/>
            <person name="Vijayakumar V."/>
            <person name="Gluck-Thaler E."/>
            <person name="Korotkin H.B."/>
            <person name="Matheny P.B."/>
            <person name="Slot J.C."/>
        </authorList>
    </citation>
    <scope>NUCLEOTIDE SEQUENCE [LARGE SCALE GENOMIC DNA]</scope>
    <source>
        <strain evidence="7 8">SRW20</strain>
    </source>
</reference>
<evidence type="ECO:0000256" key="1">
    <source>
        <dbReference type="ARBA" id="ARBA00004370"/>
    </source>
</evidence>
<name>A0A409VNC8_9AGAR</name>
<comment type="caution">
    <text evidence="7">The sequence shown here is derived from an EMBL/GenBank/DDBJ whole genome shotgun (WGS) entry which is preliminary data.</text>
</comment>
<gene>
    <name evidence="7" type="ORF">CVT26_007040</name>
</gene>
<dbReference type="InParanoid" id="A0A409VNC8"/>
<dbReference type="AlphaFoldDB" id="A0A409VNC8"/>
<dbReference type="PANTHER" id="PTHR21659:SF112">
    <property type="entry name" value="PROTEIN SNA2-RELATED"/>
    <property type="match status" value="1"/>
</dbReference>
<dbReference type="Proteomes" id="UP000284706">
    <property type="component" value="Unassembled WGS sequence"/>
</dbReference>
<evidence type="ECO:0000256" key="2">
    <source>
        <dbReference type="ARBA" id="ARBA00009530"/>
    </source>
</evidence>
<proteinExistence type="inferred from homology"/>
<dbReference type="GO" id="GO:0016020">
    <property type="term" value="C:membrane"/>
    <property type="evidence" value="ECO:0007669"/>
    <property type="project" value="UniProtKB-SubCell"/>
</dbReference>
<dbReference type="Pfam" id="PF01679">
    <property type="entry name" value="Pmp3"/>
    <property type="match status" value="1"/>
</dbReference>
<dbReference type="PANTHER" id="PTHR21659">
    <property type="entry name" value="HYDROPHOBIC PROTEIN RCI2 LOW TEMPERATURE AND SALT RESPONSIVE PROTEIN LTI6 -RELATED"/>
    <property type="match status" value="1"/>
</dbReference>
<dbReference type="EMBL" id="NHYE01005608">
    <property type="protein sequence ID" value="PPQ67753.1"/>
    <property type="molecule type" value="Genomic_DNA"/>
</dbReference>
<evidence type="ECO:0000256" key="6">
    <source>
        <dbReference type="SAM" id="Phobius"/>
    </source>
</evidence>
<dbReference type="OrthoDB" id="2802411at2759"/>
<organism evidence="7 8">
    <name type="scientific">Gymnopilus dilepis</name>
    <dbReference type="NCBI Taxonomy" id="231916"/>
    <lineage>
        <taxon>Eukaryota</taxon>
        <taxon>Fungi</taxon>
        <taxon>Dikarya</taxon>
        <taxon>Basidiomycota</taxon>
        <taxon>Agaricomycotina</taxon>
        <taxon>Agaricomycetes</taxon>
        <taxon>Agaricomycetidae</taxon>
        <taxon>Agaricales</taxon>
        <taxon>Agaricineae</taxon>
        <taxon>Hymenogastraceae</taxon>
        <taxon>Gymnopilus</taxon>
    </lineage>
</organism>
<evidence type="ECO:0000313" key="8">
    <source>
        <dbReference type="Proteomes" id="UP000284706"/>
    </source>
</evidence>
<accession>A0A409VNC8</accession>
<comment type="subcellular location">
    <subcellularLocation>
        <location evidence="1">Membrane</location>
    </subcellularLocation>
</comment>